<protein>
    <submittedName>
        <fullName evidence="2">Uncharacterized protein</fullName>
    </submittedName>
</protein>
<name>A0A382MG24_9ZZZZ</name>
<dbReference type="PANTHER" id="PTHR42760">
    <property type="entry name" value="SHORT-CHAIN DEHYDROGENASES/REDUCTASES FAMILY MEMBER"/>
    <property type="match status" value="1"/>
</dbReference>
<dbReference type="GO" id="GO:0016616">
    <property type="term" value="F:oxidoreductase activity, acting on the CH-OH group of donors, NAD or NADP as acceptor"/>
    <property type="evidence" value="ECO:0007669"/>
    <property type="project" value="TreeGrafter"/>
</dbReference>
<dbReference type="InterPro" id="IPR002347">
    <property type="entry name" value="SDR_fam"/>
</dbReference>
<gene>
    <name evidence="2" type="ORF">METZ01_LOCUS300550</name>
</gene>
<dbReference type="SUPFAM" id="SSF51735">
    <property type="entry name" value="NAD(P)-binding Rossmann-fold domains"/>
    <property type="match status" value="1"/>
</dbReference>
<sequence>MTLSEAGCTINIASVHAFARGCGPAYPPVKAAVVNLTKDTAVEVADRSITVNAICSGYIETAMQDYQTPEQIEAARQLTPLPRLGRPDDVGRACTLLTSQDAAWITGAALPVEGGYLARI</sequence>
<dbReference type="PRINTS" id="PR00081">
    <property type="entry name" value="GDHRDH"/>
</dbReference>
<dbReference type="PANTHER" id="PTHR42760:SF124">
    <property type="entry name" value="SHORT-CHAIN DEHYDROGENASE_REDUCTASE"/>
    <property type="match status" value="1"/>
</dbReference>
<dbReference type="EMBL" id="UINC01093342">
    <property type="protein sequence ID" value="SVC47696.1"/>
    <property type="molecule type" value="Genomic_DNA"/>
</dbReference>
<dbReference type="AlphaFoldDB" id="A0A382MG24"/>
<dbReference type="Gene3D" id="3.40.50.720">
    <property type="entry name" value="NAD(P)-binding Rossmann-like Domain"/>
    <property type="match status" value="1"/>
</dbReference>
<accession>A0A382MG24</accession>
<comment type="similarity">
    <text evidence="1">Belongs to the short-chain dehydrogenases/reductases (SDR) family.</text>
</comment>
<evidence type="ECO:0000313" key="2">
    <source>
        <dbReference type="EMBL" id="SVC47696.1"/>
    </source>
</evidence>
<proteinExistence type="inferred from homology"/>
<organism evidence="2">
    <name type="scientific">marine metagenome</name>
    <dbReference type="NCBI Taxonomy" id="408172"/>
    <lineage>
        <taxon>unclassified sequences</taxon>
        <taxon>metagenomes</taxon>
        <taxon>ecological metagenomes</taxon>
    </lineage>
</organism>
<dbReference type="Pfam" id="PF13561">
    <property type="entry name" value="adh_short_C2"/>
    <property type="match status" value="1"/>
</dbReference>
<dbReference type="InterPro" id="IPR036291">
    <property type="entry name" value="NAD(P)-bd_dom_sf"/>
</dbReference>
<evidence type="ECO:0000256" key="1">
    <source>
        <dbReference type="ARBA" id="ARBA00006484"/>
    </source>
</evidence>
<reference evidence="2" key="1">
    <citation type="submission" date="2018-05" db="EMBL/GenBank/DDBJ databases">
        <authorList>
            <person name="Lanie J.A."/>
            <person name="Ng W.-L."/>
            <person name="Kazmierczak K.M."/>
            <person name="Andrzejewski T.M."/>
            <person name="Davidsen T.M."/>
            <person name="Wayne K.J."/>
            <person name="Tettelin H."/>
            <person name="Glass J.I."/>
            <person name="Rusch D."/>
            <person name="Podicherti R."/>
            <person name="Tsui H.-C.T."/>
            <person name="Winkler M.E."/>
        </authorList>
    </citation>
    <scope>NUCLEOTIDE SEQUENCE</scope>
</reference>